<reference evidence="1" key="1">
    <citation type="submission" date="2022-08" db="EMBL/GenBank/DDBJ databases">
        <authorList>
            <person name="Tistechok S."/>
            <person name="Samborskyy M."/>
            <person name="Roman I."/>
        </authorList>
    </citation>
    <scope>NUCLEOTIDE SEQUENCE</scope>
    <source>
        <strain evidence="1">DSM 103496</strain>
    </source>
</reference>
<dbReference type="Pfam" id="PF03995">
    <property type="entry name" value="Inhibitor_I36"/>
    <property type="match status" value="1"/>
</dbReference>
<comment type="caution">
    <text evidence="1">The sequence shown here is derived from an EMBL/GenBank/DDBJ whole genome shotgun (WGS) entry which is preliminary data.</text>
</comment>
<sequence>MNGSRKNRTWSAFALIVALGAALLAGAPAWATGMTSPEIAMSHNGVGQSSGPFAAPRSFVAGLGWNACSPGELCLFVEVDGGGGGFAWAANGATSDFRTLVCRSGQGCYPGTFDNEASSWWNRTGQTFCVSDGYNGGNPDNTMPPGTRGNFTTTGWNDRPSSLGYLGCP</sequence>
<evidence type="ECO:0000313" key="1">
    <source>
        <dbReference type="EMBL" id="MCS7483715.1"/>
    </source>
</evidence>
<organism evidence="1 2">
    <name type="scientific">Umezawaea endophytica</name>
    <dbReference type="NCBI Taxonomy" id="1654476"/>
    <lineage>
        <taxon>Bacteria</taxon>
        <taxon>Bacillati</taxon>
        <taxon>Actinomycetota</taxon>
        <taxon>Actinomycetes</taxon>
        <taxon>Pseudonocardiales</taxon>
        <taxon>Pseudonocardiaceae</taxon>
        <taxon>Umezawaea</taxon>
    </lineage>
</organism>
<protein>
    <submittedName>
        <fullName evidence="1">Peptidase inhibitor family I36 protein</fullName>
    </submittedName>
</protein>
<dbReference type="RefSeq" id="WP_259629168.1">
    <property type="nucleotide sequence ID" value="NZ_JANYMP010000036.1"/>
</dbReference>
<dbReference type="AlphaFoldDB" id="A0A9X2VVI4"/>
<proteinExistence type="predicted"/>
<accession>A0A9X2VVI4</accession>
<dbReference type="Proteomes" id="UP001141259">
    <property type="component" value="Unassembled WGS sequence"/>
</dbReference>
<dbReference type="EMBL" id="JANYMP010000036">
    <property type="protein sequence ID" value="MCS7483715.1"/>
    <property type="molecule type" value="Genomic_DNA"/>
</dbReference>
<gene>
    <name evidence="1" type="ORF">NZH93_43325</name>
</gene>
<keyword evidence="2" id="KW-1185">Reference proteome</keyword>
<name>A0A9X2VVI4_9PSEU</name>
<evidence type="ECO:0000313" key="2">
    <source>
        <dbReference type="Proteomes" id="UP001141259"/>
    </source>
</evidence>